<organism evidence="2 3">
    <name type="scientific">Podospora aff. communis PSN243</name>
    <dbReference type="NCBI Taxonomy" id="3040156"/>
    <lineage>
        <taxon>Eukaryota</taxon>
        <taxon>Fungi</taxon>
        <taxon>Dikarya</taxon>
        <taxon>Ascomycota</taxon>
        <taxon>Pezizomycotina</taxon>
        <taxon>Sordariomycetes</taxon>
        <taxon>Sordariomycetidae</taxon>
        <taxon>Sordariales</taxon>
        <taxon>Podosporaceae</taxon>
        <taxon>Podospora</taxon>
    </lineage>
</organism>
<sequence>MASEITADGHVIAPLNITHPAPGLDLAGFQWAPVGKLNKGPHDDVSRRLPRPGDGEQVPLTENQPPASGEAQAGEQLHLPGGPGSHPENLLPFPLQHFKGSYAGNGFNLIWVPSPFTRLTDEGDGPTDNKLILNLTTEQLTFGPTLGNIPNRGFGDQGDITLQGLAYLQTVQNTTNPETGKGDKPRSTEGAGIHFEPGVWLTVPPANFQNGKHTICRMASIPHGTTINAQGFIPERNKETVIGGKPGGPEFEELNTMPFTIGNPAARQRAFAHQMDADTPNNTRRVPPGDLKLFVQNDRITSDIIKNPNLVLQKAIETSELDIKETITFTVTTGTPSSELNAGGTANIAFLAGPQTPVAATGPPPRPTKGVTIQSPGEGDKPNAHADFMTSTFYIERVEYNVVVGKMAPYSTQILLASLPPGARAPTPKFAITAPPGGVTERRTIKVPGIQIQYSQNVNLNFGPPGLMLTWPHVSVATLVPTDPQPFVMTE</sequence>
<evidence type="ECO:0008006" key="4">
    <source>
        <dbReference type="Google" id="ProtNLM"/>
    </source>
</evidence>
<evidence type="ECO:0000313" key="2">
    <source>
        <dbReference type="EMBL" id="KAK4443827.1"/>
    </source>
</evidence>
<name>A0AAV9G8X8_9PEZI</name>
<proteinExistence type="predicted"/>
<comment type="caution">
    <text evidence="2">The sequence shown here is derived from an EMBL/GenBank/DDBJ whole genome shotgun (WGS) entry which is preliminary data.</text>
</comment>
<feature type="region of interest" description="Disordered" evidence="1">
    <location>
        <begin position="37"/>
        <end position="90"/>
    </location>
</feature>
<dbReference type="EMBL" id="MU865986">
    <property type="protein sequence ID" value="KAK4443827.1"/>
    <property type="molecule type" value="Genomic_DNA"/>
</dbReference>
<evidence type="ECO:0000313" key="3">
    <source>
        <dbReference type="Proteomes" id="UP001321760"/>
    </source>
</evidence>
<accession>A0AAV9G8X8</accession>
<evidence type="ECO:0000256" key="1">
    <source>
        <dbReference type="SAM" id="MobiDB-lite"/>
    </source>
</evidence>
<dbReference type="Proteomes" id="UP001321760">
    <property type="component" value="Unassembled WGS sequence"/>
</dbReference>
<dbReference type="AlphaFoldDB" id="A0AAV9G8X8"/>
<feature type="compositionally biased region" description="Basic and acidic residues" evidence="1">
    <location>
        <begin position="40"/>
        <end position="54"/>
    </location>
</feature>
<dbReference type="InterPro" id="IPR047975">
    <property type="entry name" value="Heme_bind_FMP"/>
</dbReference>
<gene>
    <name evidence="2" type="ORF">QBC34DRAFT_361382</name>
</gene>
<reference evidence="2" key="1">
    <citation type="journal article" date="2023" name="Mol. Phylogenet. Evol.">
        <title>Genome-scale phylogeny and comparative genomics of the fungal order Sordariales.</title>
        <authorList>
            <person name="Hensen N."/>
            <person name="Bonometti L."/>
            <person name="Westerberg I."/>
            <person name="Brannstrom I.O."/>
            <person name="Guillou S."/>
            <person name="Cros-Aarteil S."/>
            <person name="Calhoun S."/>
            <person name="Haridas S."/>
            <person name="Kuo A."/>
            <person name="Mondo S."/>
            <person name="Pangilinan J."/>
            <person name="Riley R."/>
            <person name="LaButti K."/>
            <person name="Andreopoulos B."/>
            <person name="Lipzen A."/>
            <person name="Chen C."/>
            <person name="Yan M."/>
            <person name="Daum C."/>
            <person name="Ng V."/>
            <person name="Clum A."/>
            <person name="Steindorff A."/>
            <person name="Ohm R.A."/>
            <person name="Martin F."/>
            <person name="Silar P."/>
            <person name="Natvig D.O."/>
            <person name="Lalanne C."/>
            <person name="Gautier V."/>
            <person name="Ament-Velasquez S.L."/>
            <person name="Kruys A."/>
            <person name="Hutchinson M.I."/>
            <person name="Powell A.J."/>
            <person name="Barry K."/>
            <person name="Miller A.N."/>
            <person name="Grigoriev I.V."/>
            <person name="Debuchy R."/>
            <person name="Gladieux P."/>
            <person name="Hiltunen Thoren M."/>
            <person name="Johannesson H."/>
        </authorList>
    </citation>
    <scope>NUCLEOTIDE SEQUENCE</scope>
    <source>
        <strain evidence="2">PSN243</strain>
    </source>
</reference>
<protein>
    <recommendedName>
        <fullName evidence="4">Minor tail protein</fullName>
    </recommendedName>
</protein>
<keyword evidence="3" id="KW-1185">Reference proteome</keyword>
<dbReference type="NCBIfam" id="NF040572">
    <property type="entry name" value="heme_bind_FMP"/>
    <property type="match status" value="1"/>
</dbReference>
<reference evidence="2" key="2">
    <citation type="submission" date="2023-05" db="EMBL/GenBank/DDBJ databases">
        <authorList>
            <consortium name="Lawrence Berkeley National Laboratory"/>
            <person name="Steindorff A."/>
            <person name="Hensen N."/>
            <person name="Bonometti L."/>
            <person name="Westerberg I."/>
            <person name="Brannstrom I.O."/>
            <person name="Guillou S."/>
            <person name="Cros-Aarteil S."/>
            <person name="Calhoun S."/>
            <person name="Haridas S."/>
            <person name="Kuo A."/>
            <person name="Mondo S."/>
            <person name="Pangilinan J."/>
            <person name="Riley R."/>
            <person name="Labutti K."/>
            <person name="Andreopoulos B."/>
            <person name="Lipzen A."/>
            <person name="Chen C."/>
            <person name="Yanf M."/>
            <person name="Daum C."/>
            <person name="Ng V."/>
            <person name="Clum A."/>
            <person name="Ohm R."/>
            <person name="Martin F."/>
            <person name="Silar P."/>
            <person name="Natvig D."/>
            <person name="Lalanne C."/>
            <person name="Gautier V."/>
            <person name="Ament-Velasquez S.L."/>
            <person name="Kruys A."/>
            <person name="Hutchinson M.I."/>
            <person name="Powell A.J."/>
            <person name="Barry K."/>
            <person name="Miller A.N."/>
            <person name="Grigoriev I.V."/>
            <person name="Debuchy R."/>
            <person name="Gladieux P."/>
            <person name="Thoren M.H."/>
            <person name="Johannesson H."/>
        </authorList>
    </citation>
    <scope>NUCLEOTIDE SEQUENCE</scope>
    <source>
        <strain evidence="2">PSN243</strain>
    </source>
</reference>